<dbReference type="InterPro" id="IPR036388">
    <property type="entry name" value="WH-like_DNA-bd_sf"/>
</dbReference>
<dbReference type="HAMAP" id="MF_01114">
    <property type="entry name" value="RecX"/>
    <property type="match status" value="1"/>
</dbReference>
<evidence type="ECO:0000256" key="4">
    <source>
        <dbReference type="ARBA" id="ARBA00022490"/>
    </source>
</evidence>
<name>A0A850QFX5_9BURK</name>
<dbReference type="EMBL" id="JABXYJ010000006">
    <property type="protein sequence ID" value="NVO78461.1"/>
    <property type="molecule type" value="Genomic_DNA"/>
</dbReference>
<dbReference type="GO" id="GO:0006282">
    <property type="term" value="P:regulation of DNA repair"/>
    <property type="evidence" value="ECO:0007669"/>
    <property type="project" value="UniProtKB-UniRule"/>
</dbReference>
<dbReference type="Gene3D" id="1.10.10.10">
    <property type="entry name" value="Winged helix-like DNA-binding domain superfamily/Winged helix DNA-binding domain"/>
    <property type="match status" value="2"/>
</dbReference>
<dbReference type="Proteomes" id="UP000588051">
    <property type="component" value="Unassembled WGS sequence"/>
</dbReference>
<evidence type="ECO:0000256" key="3">
    <source>
        <dbReference type="ARBA" id="ARBA00018111"/>
    </source>
</evidence>
<proteinExistence type="inferred from homology"/>
<feature type="domain" description="RecX third three-helical" evidence="6">
    <location>
        <begin position="99"/>
        <end position="141"/>
    </location>
</feature>
<protein>
    <recommendedName>
        <fullName evidence="3 5">Regulatory protein RecX</fullName>
    </recommendedName>
</protein>
<comment type="subcellular location">
    <subcellularLocation>
        <location evidence="1 5">Cytoplasm</location>
    </subcellularLocation>
</comment>
<dbReference type="RefSeq" id="WP_176803997.1">
    <property type="nucleotide sequence ID" value="NZ_JABXYJ010000006.1"/>
</dbReference>
<dbReference type="Pfam" id="PF21982">
    <property type="entry name" value="RecX_HTH1"/>
    <property type="match status" value="1"/>
</dbReference>
<evidence type="ECO:0000259" key="7">
    <source>
        <dbReference type="Pfam" id="PF21982"/>
    </source>
</evidence>
<accession>A0A850QFX5</accession>
<dbReference type="Pfam" id="PF21981">
    <property type="entry name" value="RecX_HTH3"/>
    <property type="match status" value="1"/>
</dbReference>
<comment type="similarity">
    <text evidence="2 5">Belongs to the RecX family.</text>
</comment>
<evidence type="ECO:0000256" key="2">
    <source>
        <dbReference type="ARBA" id="ARBA00009695"/>
    </source>
</evidence>
<dbReference type="InterPro" id="IPR053925">
    <property type="entry name" value="RecX_HTH_3rd"/>
</dbReference>
<comment type="function">
    <text evidence="5">Modulates RecA activity.</text>
</comment>
<dbReference type="PANTHER" id="PTHR33602">
    <property type="entry name" value="REGULATORY PROTEIN RECX FAMILY PROTEIN"/>
    <property type="match status" value="1"/>
</dbReference>
<evidence type="ECO:0000256" key="5">
    <source>
        <dbReference type="HAMAP-Rule" id="MF_01114"/>
    </source>
</evidence>
<evidence type="ECO:0000256" key="1">
    <source>
        <dbReference type="ARBA" id="ARBA00004496"/>
    </source>
</evidence>
<dbReference type="PANTHER" id="PTHR33602:SF1">
    <property type="entry name" value="REGULATORY PROTEIN RECX FAMILY PROTEIN"/>
    <property type="match status" value="1"/>
</dbReference>
<evidence type="ECO:0000313" key="8">
    <source>
        <dbReference type="EMBL" id="NVO78461.1"/>
    </source>
</evidence>
<dbReference type="NCBIfam" id="NF001055">
    <property type="entry name" value="PRK00117.2-5"/>
    <property type="match status" value="1"/>
</dbReference>
<evidence type="ECO:0000259" key="6">
    <source>
        <dbReference type="Pfam" id="PF21981"/>
    </source>
</evidence>
<organism evidence="8 9">
    <name type="scientific">Undibacterium oligocarboniphilum</name>
    <dbReference type="NCBI Taxonomy" id="666702"/>
    <lineage>
        <taxon>Bacteria</taxon>
        <taxon>Pseudomonadati</taxon>
        <taxon>Pseudomonadota</taxon>
        <taxon>Betaproteobacteria</taxon>
        <taxon>Burkholderiales</taxon>
        <taxon>Oxalobacteraceae</taxon>
        <taxon>Undibacterium</taxon>
    </lineage>
</organism>
<feature type="domain" description="RecX first three-helical" evidence="7">
    <location>
        <begin position="8"/>
        <end position="44"/>
    </location>
</feature>
<reference evidence="8 9" key="1">
    <citation type="submission" date="2020-06" db="EMBL/GenBank/DDBJ databases">
        <authorList>
            <person name="Qiu C."/>
            <person name="Liu Z."/>
        </authorList>
    </citation>
    <scope>NUCLEOTIDE SEQUENCE [LARGE SCALE GENOMIC DNA]</scope>
    <source>
        <strain evidence="8 9">EM 1</strain>
    </source>
</reference>
<comment type="caution">
    <text evidence="8">The sequence shown here is derived from an EMBL/GenBank/DDBJ whole genome shotgun (WGS) entry which is preliminary data.</text>
</comment>
<evidence type="ECO:0000313" key="9">
    <source>
        <dbReference type="Proteomes" id="UP000588051"/>
    </source>
</evidence>
<gene>
    <name evidence="5 8" type="primary">recX</name>
    <name evidence="8" type="ORF">HV832_11525</name>
</gene>
<dbReference type="InterPro" id="IPR053926">
    <property type="entry name" value="RecX_HTH_1st"/>
</dbReference>
<sequence>MKQKLSLKARALRYLSSREHSRIELARKLSVYVQEEDDLETVLNWLESSGFLSAERFSESLINRRAARFGNYRILAELQNHQLGEAEMILAREQLKATELKRAIDVLHKKFPYPPGDSVERMKRSRFLQQRGFSAQVIQVAVKTSSQDDGAE</sequence>
<dbReference type="GO" id="GO:0005737">
    <property type="term" value="C:cytoplasm"/>
    <property type="evidence" value="ECO:0007669"/>
    <property type="project" value="UniProtKB-SubCell"/>
</dbReference>
<keyword evidence="4 5" id="KW-0963">Cytoplasm</keyword>
<dbReference type="AlphaFoldDB" id="A0A850QFX5"/>
<keyword evidence="9" id="KW-1185">Reference proteome</keyword>
<dbReference type="InterPro" id="IPR003783">
    <property type="entry name" value="Regulatory_RecX"/>
</dbReference>